<dbReference type="FunFam" id="2.40.10.10:FF:000002">
    <property type="entry name" value="Transmembrane protease serine"/>
    <property type="match status" value="1"/>
</dbReference>
<dbReference type="VEuPathDB" id="VectorBase:PPAPM1_002287"/>
<dbReference type="GO" id="GO:0006508">
    <property type="term" value="P:proteolysis"/>
    <property type="evidence" value="ECO:0007669"/>
    <property type="project" value="UniProtKB-KW"/>
</dbReference>
<dbReference type="InterPro" id="IPR050127">
    <property type="entry name" value="Serine_Proteases_S1"/>
</dbReference>
<dbReference type="Pfam" id="PF00089">
    <property type="entry name" value="Trypsin"/>
    <property type="match status" value="1"/>
</dbReference>
<evidence type="ECO:0000256" key="7">
    <source>
        <dbReference type="ARBA" id="ARBA00024195"/>
    </source>
</evidence>
<evidence type="ECO:0000313" key="8">
    <source>
        <dbReference type="EnsemblMetazoa" id="PPAI007524-PA"/>
    </source>
</evidence>
<evidence type="ECO:0000313" key="9">
    <source>
        <dbReference type="Proteomes" id="UP000092462"/>
    </source>
</evidence>
<dbReference type="EnsemblMetazoa" id="PPAI007524-RA">
    <property type="protein sequence ID" value="PPAI007524-PA"/>
    <property type="gene ID" value="PPAI007524"/>
</dbReference>
<keyword evidence="2" id="KW-0964">Secreted</keyword>
<dbReference type="InterPro" id="IPR033116">
    <property type="entry name" value="TRYPSIN_SER"/>
</dbReference>
<accession>A0A1B0DH90</accession>
<keyword evidence="9" id="KW-1185">Reference proteome</keyword>
<dbReference type="GO" id="GO:0004252">
    <property type="term" value="F:serine-type endopeptidase activity"/>
    <property type="evidence" value="ECO:0007669"/>
    <property type="project" value="InterPro"/>
</dbReference>
<dbReference type="Proteomes" id="UP000092462">
    <property type="component" value="Unassembled WGS sequence"/>
</dbReference>
<organism evidence="8 9">
    <name type="scientific">Phlebotomus papatasi</name>
    <name type="common">Sandfly</name>
    <dbReference type="NCBI Taxonomy" id="29031"/>
    <lineage>
        <taxon>Eukaryota</taxon>
        <taxon>Metazoa</taxon>
        <taxon>Ecdysozoa</taxon>
        <taxon>Arthropoda</taxon>
        <taxon>Hexapoda</taxon>
        <taxon>Insecta</taxon>
        <taxon>Pterygota</taxon>
        <taxon>Neoptera</taxon>
        <taxon>Endopterygota</taxon>
        <taxon>Diptera</taxon>
        <taxon>Nematocera</taxon>
        <taxon>Psychodoidea</taxon>
        <taxon>Psychodidae</taxon>
        <taxon>Phlebotomus</taxon>
        <taxon>Phlebotomus</taxon>
    </lineage>
</organism>
<keyword evidence="6" id="KW-1015">Disulfide bond</keyword>
<dbReference type="Gene3D" id="2.40.10.10">
    <property type="entry name" value="Trypsin-like serine proteases"/>
    <property type="match status" value="2"/>
</dbReference>
<dbReference type="InterPro" id="IPR001254">
    <property type="entry name" value="Trypsin_dom"/>
</dbReference>
<dbReference type="PANTHER" id="PTHR24264:SF65">
    <property type="entry name" value="SRCR DOMAIN-CONTAINING PROTEIN"/>
    <property type="match status" value="1"/>
</dbReference>
<dbReference type="EMBL" id="AJVK01060796">
    <property type="status" value="NOT_ANNOTATED_CDS"/>
    <property type="molecule type" value="Genomic_DNA"/>
</dbReference>
<protein>
    <submittedName>
        <fullName evidence="8">Uncharacterized protein</fullName>
    </submittedName>
</protein>
<evidence type="ECO:0000256" key="1">
    <source>
        <dbReference type="ARBA" id="ARBA00004613"/>
    </source>
</evidence>
<dbReference type="InterPro" id="IPR043504">
    <property type="entry name" value="Peptidase_S1_PA_chymotrypsin"/>
</dbReference>
<keyword evidence="5" id="KW-0720">Serine protease</keyword>
<dbReference type="PRINTS" id="PR00722">
    <property type="entry name" value="CHYMOTRYPSIN"/>
</dbReference>
<dbReference type="AlphaFoldDB" id="A0A1B0DH90"/>
<evidence type="ECO:0000256" key="5">
    <source>
        <dbReference type="ARBA" id="ARBA00022825"/>
    </source>
</evidence>
<reference evidence="8" key="1">
    <citation type="submission" date="2022-08" db="UniProtKB">
        <authorList>
            <consortium name="EnsemblMetazoa"/>
        </authorList>
    </citation>
    <scope>IDENTIFICATION</scope>
    <source>
        <strain evidence="8">Israel</strain>
    </source>
</reference>
<comment type="similarity">
    <text evidence="7">Belongs to the peptidase S1 family. CLIP subfamily.</text>
</comment>
<dbReference type="PROSITE" id="PS00135">
    <property type="entry name" value="TRYPSIN_SER"/>
    <property type="match status" value="1"/>
</dbReference>
<dbReference type="SUPFAM" id="SSF50494">
    <property type="entry name" value="Trypsin-like serine proteases"/>
    <property type="match status" value="1"/>
</dbReference>
<keyword evidence="4" id="KW-0378">Hydrolase</keyword>
<proteinExistence type="inferred from homology"/>
<comment type="subcellular location">
    <subcellularLocation>
        <location evidence="1">Secreted</location>
    </subcellularLocation>
</comment>
<keyword evidence="3" id="KW-0645">Protease</keyword>
<evidence type="ECO:0000256" key="3">
    <source>
        <dbReference type="ARBA" id="ARBA00022670"/>
    </source>
</evidence>
<dbReference type="SMART" id="SM00020">
    <property type="entry name" value="Tryp_SPc"/>
    <property type="match status" value="1"/>
</dbReference>
<dbReference type="CDD" id="cd00190">
    <property type="entry name" value="Tryp_SPc"/>
    <property type="match status" value="1"/>
</dbReference>
<evidence type="ECO:0000256" key="4">
    <source>
        <dbReference type="ARBA" id="ARBA00022801"/>
    </source>
</evidence>
<dbReference type="PROSITE" id="PS50240">
    <property type="entry name" value="TRYPSIN_DOM"/>
    <property type="match status" value="1"/>
</dbReference>
<dbReference type="PANTHER" id="PTHR24264">
    <property type="entry name" value="TRYPSIN-RELATED"/>
    <property type="match status" value="1"/>
</dbReference>
<dbReference type="GO" id="GO:0005615">
    <property type="term" value="C:extracellular space"/>
    <property type="evidence" value="ECO:0007669"/>
    <property type="project" value="TreeGrafter"/>
</dbReference>
<sequence>SRRFIATAAHCIQQARIRDIIVFLGELDTQNSGTVSEPLPAERHRVIQKIIHPRFQFRITQPDRFDLALLKLSRPAGYKSHILPICLPVGQLDLTGVNGMIAGWGKTEASTGTGTSILRTASVPIISLTECVAWHESKNINVELYNEMLCAGHLDGRMDACLGDSGSPLIVKIKERHFLVGITSAGFGCGVEKQPGIYHNVMKTSKL</sequence>
<name>A0A1B0DH90_PHLPP</name>
<dbReference type="InterPro" id="IPR001314">
    <property type="entry name" value="Peptidase_S1A"/>
</dbReference>
<dbReference type="VEuPathDB" id="VectorBase:PPAI007524"/>
<dbReference type="InterPro" id="IPR009003">
    <property type="entry name" value="Peptidase_S1_PA"/>
</dbReference>
<evidence type="ECO:0000256" key="2">
    <source>
        <dbReference type="ARBA" id="ARBA00022525"/>
    </source>
</evidence>
<evidence type="ECO:0000256" key="6">
    <source>
        <dbReference type="ARBA" id="ARBA00023157"/>
    </source>
</evidence>